<name>A0A5E7LVF7_PSEFL</name>
<accession>A0A5E7LVF7</accession>
<organism evidence="2 3">
    <name type="scientific">Pseudomonas fluorescens</name>
    <dbReference type="NCBI Taxonomy" id="294"/>
    <lineage>
        <taxon>Bacteria</taxon>
        <taxon>Pseudomonadati</taxon>
        <taxon>Pseudomonadota</taxon>
        <taxon>Gammaproteobacteria</taxon>
        <taxon>Pseudomonadales</taxon>
        <taxon>Pseudomonadaceae</taxon>
        <taxon>Pseudomonas</taxon>
    </lineage>
</organism>
<feature type="transmembrane region" description="Helical" evidence="1">
    <location>
        <begin position="45"/>
        <end position="65"/>
    </location>
</feature>
<evidence type="ECO:0000313" key="3">
    <source>
        <dbReference type="Proteomes" id="UP000385207"/>
    </source>
</evidence>
<dbReference type="AlphaFoldDB" id="A0A5E7LVF7"/>
<dbReference type="Proteomes" id="UP000385207">
    <property type="component" value="Unassembled WGS sequence"/>
</dbReference>
<feature type="transmembrane region" description="Helical" evidence="1">
    <location>
        <begin position="21"/>
        <end position="39"/>
    </location>
</feature>
<feature type="transmembrane region" description="Helical" evidence="1">
    <location>
        <begin position="109"/>
        <end position="129"/>
    </location>
</feature>
<dbReference type="Gene3D" id="1.20.210.10">
    <property type="entry name" value="Cytochrome c oxidase-like, subunit I domain"/>
    <property type="match status" value="1"/>
</dbReference>
<reference evidence="2 3" key="1">
    <citation type="submission" date="2019-09" db="EMBL/GenBank/DDBJ databases">
        <authorList>
            <person name="Chandra G."/>
            <person name="Truman W A."/>
        </authorList>
    </citation>
    <scope>NUCLEOTIDE SEQUENCE [LARGE SCALE GENOMIC DNA]</scope>
    <source>
        <strain evidence="2">PS862</strain>
    </source>
</reference>
<sequence>MSTHEVNAMNHTPRSRTWFRLAALYFAIGVVLGVAMGASGDHSLFAVHAHVNLLGWVSMALFGIIGTLHPSITEGRAAAAQFWTYNVGVPVMLGALTLRLKGLPSVEPLIGVASILIGGSVLLFVWLVFSRIGVTAERLSNATGESRLS</sequence>
<dbReference type="EMBL" id="CABVII010000016">
    <property type="protein sequence ID" value="VVP17639.1"/>
    <property type="molecule type" value="Genomic_DNA"/>
</dbReference>
<evidence type="ECO:0000313" key="2">
    <source>
        <dbReference type="EMBL" id="VVP17639.1"/>
    </source>
</evidence>
<gene>
    <name evidence="2" type="ORF">PS862_03686</name>
</gene>
<keyword evidence="1" id="KW-0812">Transmembrane</keyword>
<evidence type="ECO:0000256" key="1">
    <source>
        <dbReference type="SAM" id="Phobius"/>
    </source>
</evidence>
<keyword evidence="1" id="KW-1133">Transmembrane helix</keyword>
<dbReference type="SUPFAM" id="SSF81442">
    <property type="entry name" value="Cytochrome c oxidase subunit I-like"/>
    <property type="match status" value="1"/>
</dbReference>
<feature type="transmembrane region" description="Helical" evidence="1">
    <location>
        <begin position="77"/>
        <end position="97"/>
    </location>
</feature>
<dbReference type="InterPro" id="IPR036927">
    <property type="entry name" value="Cyt_c_oxase-like_su1_sf"/>
</dbReference>
<protein>
    <recommendedName>
        <fullName evidence="4">Cytochrome-c oxidase</fullName>
    </recommendedName>
</protein>
<proteinExistence type="predicted"/>
<keyword evidence="1" id="KW-0472">Membrane</keyword>
<evidence type="ECO:0008006" key="4">
    <source>
        <dbReference type="Google" id="ProtNLM"/>
    </source>
</evidence>